<reference evidence="1 2" key="1">
    <citation type="submission" date="2016-11" db="EMBL/GenBank/DDBJ databases">
        <authorList>
            <person name="Jaros S."/>
            <person name="Januszkiewicz K."/>
            <person name="Wedrychowicz H."/>
        </authorList>
    </citation>
    <scope>NUCLEOTIDE SEQUENCE [LARGE SCALE GENOMIC DNA]</scope>
    <source>
        <strain evidence="1 2">DSM 27406</strain>
    </source>
</reference>
<evidence type="ECO:0000313" key="1">
    <source>
        <dbReference type="EMBL" id="SHL81423.1"/>
    </source>
</evidence>
<evidence type="ECO:0000313" key="2">
    <source>
        <dbReference type="Proteomes" id="UP000184420"/>
    </source>
</evidence>
<dbReference type="AlphaFoldDB" id="A0A1M7DPW2"/>
<keyword evidence="2" id="KW-1185">Reference proteome</keyword>
<name>A0A1M7DPW2_9BACT</name>
<sequence length="194" mass="22475">MKLIAAIALIIFFCLYVNLQAGNVFVPKVSKSLELDTINGDFLYELNVGYSCYSRFDQIEQMEDVITYDSFLVRNNLAQLYKRGMFLLFPDKTIYSSLSQREIMKFRKDSSIIHFIQPFYSMKHPYDSSGFTGVVSDSTGNLLFKRFHAIMVCARIGPAQMLVPNMKDYKCCYANTKEFVNAWYVLELIQGAWY</sequence>
<organism evidence="1 2">
    <name type="scientific">Chitinophaga jiangningensis</name>
    <dbReference type="NCBI Taxonomy" id="1419482"/>
    <lineage>
        <taxon>Bacteria</taxon>
        <taxon>Pseudomonadati</taxon>
        <taxon>Bacteroidota</taxon>
        <taxon>Chitinophagia</taxon>
        <taxon>Chitinophagales</taxon>
        <taxon>Chitinophagaceae</taxon>
        <taxon>Chitinophaga</taxon>
    </lineage>
</organism>
<gene>
    <name evidence="1" type="ORF">SAMN05444266_10581</name>
</gene>
<dbReference type="Proteomes" id="UP000184420">
    <property type="component" value="Unassembled WGS sequence"/>
</dbReference>
<accession>A0A1M7DPW2</accession>
<proteinExistence type="predicted"/>
<dbReference type="STRING" id="1419482.SAMN05444266_10581"/>
<protein>
    <submittedName>
        <fullName evidence="1">Uncharacterized protein</fullName>
    </submittedName>
</protein>
<dbReference type="EMBL" id="FRBL01000005">
    <property type="protein sequence ID" value="SHL81423.1"/>
    <property type="molecule type" value="Genomic_DNA"/>
</dbReference>